<keyword evidence="1" id="KW-1133">Transmembrane helix</keyword>
<feature type="transmembrane region" description="Helical" evidence="1">
    <location>
        <begin position="53"/>
        <end position="73"/>
    </location>
</feature>
<dbReference type="OrthoDB" id="275639at2157"/>
<gene>
    <name evidence="2" type="ORF">A6E15_10055</name>
</gene>
<dbReference type="Proteomes" id="UP000189370">
    <property type="component" value="Unassembled WGS sequence"/>
</dbReference>
<protein>
    <submittedName>
        <fullName evidence="2">Uncharacterized protein</fullName>
    </submittedName>
</protein>
<evidence type="ECO:0000313" key="2">
    <source>
        <dbReference type="EMBL" id="OLZ41309.1"/>
    </source>
</evidence>
<evidence type="ECO:0000313" key="3">
    <source>
        <dbReference type="Proteomes" id="UP000189370"/>
    </source>
</evidence>
<name>A0A1S8AXM8_9EURY</name>
<keyword evidence="3" id="KW-1185">Reference proteome</keyword>
<keyword evidence="1" id="KW-0812">Transmembrane</keyword>
<feature type="transmembrane region" description="Helical" evidence="1">
    <location>
        <begin position="163"/>
        <end position="187"/>
    </location>
</feature>
<accession>A0A1S8AXM8</accession>
<sequence>MTSRDPDELKEELEEIEFSGDVEMLSDLRAEARETVNSQRKTLNDIDTKASKILRLNITLIGILVSVLSIAAQNDSGSDTTFSAAEPFVNTPMKIGIGSLVISTAFAAVTYTASELDVGVSSDNLTALLQAEFSQEDVEELLVKNHIARINFNRSTNIRNIPLIQLTIIFVVSSVVFFALGIYDAVIGPLPKWLSAAALIVLICVTVVSGLPMQLVRAVRDIREWR</sequence>
<feature type="transmembrane region" description="Helical" evidence="1">
    <location>
        <begin position="193"/>
        <end position="216"/>
    </location>
</feature>
<feature type="transmembrane region" description="Helical" evidence="1">
    <location>
        <begin position="93"/>
        <end position="113"/>
    </location>
</feature>
<keyword evidence="1" id="KW-0472">Membrane</keyword>
<comment type="caution">
    <text evidence="2">The sequence shown here is derived from an EMBL/GenBank/DDBJ whole genome shotgun (WGS) entry which is preliminary data.</text>
</comment>
<dbReference type="AlphaFoldDB" id="A0A1S8AXM8"/>
<dbReference type="RefSeq" id="WP_076145990.1">
    <property type="nucleotide sequence ID" value="NZ_LWLN01000001.1"/>
</dbReference>
<organism evidence="2 3">
    <name type="scientific">Natrinema saccharevitans</name>
    <dbReference type="NCBI Taxonomy" id="301967"/>
    <lineage>
        <taxon>Archaea</taxon>
        <taxon>Methanobacteriati</taxon>
        <taxon>Methanobacteriota</taxon>
        <taxon>Stenosarchaea group</taxon>
        <taxon>Halobacteria</taxon>
        <taxon>Halobacteriales</taxon>
        <taxon>Natrialbaceae</taxon>
        <taxon>Natrinema</taxon>
    </lineage>
</organism>
<evidence type="ECO:0000256" key="1">
    <source>
        <dbReference type="SAM" id="Phobius"/>
    </source>
</evidence>
<reference evidence="3" key="1">
    <citation type="submission" date="2016-04" db="EMBL/GenBank/DDBJ databases">
        <authorList>
            <person name="Chen S.-C."/>
            <person name="Lai M.-C."/>
        </authorList>
    </citation>
    <scope>NUCLEOTIDE SEQUENCE [LARGE SCALE GENOMIC DNA]</scope>
    <source>
        <strain evidence="3">AB14</strain>
    </source>
</reference>
<dbReference type="EMBL" id="LWLN01000001">
    <property type="protein sequence ID" value="OLZ41309.1"/>
    <property type="molecule type" value="Genomic_DNA"/>
</dbReference>
<proteinExistence type="predicted"/>